<keyword evidence="6" id="KW-0812">Transmembrane</keyword>
<dbReference type="AlphaFoldDB" id="A0AA86MEE4"/>
<dbReference type="EMBL" id="AP028947">
    <property type="protein sequence ID" value="BET25840.1"/>
    <property type="molecule type" value="Genomic_DNA"/>
</dbReference>
<accession>A0AA86MEE4</accession>
<dbReference type="PROSITE" id="PS50885">
    <property type="entry name" value="HAMP"/>
    <property type="match status" value="1"/>
</dbReference>
<dbReference type="SUPFAM" id="SSF103190">
    <property type="entry name" value="Sensory domain-like"/>
    <property type="match status" value="1"/>
</dbReference>
<keyword evidence="10" id="KW-1185">Reference proteome</keyword>
<evidence type="ECO:0000256" key="3">
    <source>
        <dbReference type="ARBA" id="ARBA00029447"/>
    </source>
</evidence>
<dbReference type="GO" id="GO:0007165">
    <property type="term" value="P:signal transduction"/>
    <property type="evidence" value="ECO:0007669"/>
    <property type="project" value="UniProtKB-KW"/>
</dbReference>
<keyword evidence="6" id="KW-0472">Membrane</keyword>
<evidence type="ECO:0000256" key="1">
    <source>
        <dbReference type="ARBA" id="ARBA00004370"/>
    </source>
</evidence>
<keyword evidence="2 4" id="KW-0807">Transducer</keyword>
<reference evidence="9 10" key="1">
    <citation type="submission" date="2023-10" db="EMBL/GenBank/DDBJ databases">
        <title>Complete Genome Sequence of Limnobacter thiooxidans CS-K2T, Isolated from freshwater lake sediments in Bavaria, Germany.</title>
        <authorList>
            <person name="Naruki M."/>
            <person name="Watanabe A."/>
            <person name="Warashina T."/>
            <person name="Morita T."/>
            <person name="Arakawa K."/>
        </authorList>
    </citation>
    <scope>NUCLEOTIDE SEQUENCE [LARGE SCALE GENOMIC DNA]</scope>
    <source>
        <strain evidence="9 10">CS-K2</strain>
    </source>
</reference>
<protein>
    <submittedName>
        <fullName evidence="9">Methyl-accepting chemotaxis protein</fullName>
    </submittedName>
</protein>
<dbReference type="Gene3D" id="1.10.287.950">
    <property type="entry name" value="Methyl-accepting chemotaxis protein"/>
    <property type="match status" value="1"/>
</dbReference>
<feature type="transmembrane region" description="Helical" evidence="6">
    <location>
        <begin position="21"/>
        <end position="43"/>
    </location>
</feature>
<feature type="compositionally biased region" description="Low complexity" evidence="5">
    <location>
        <begin position="444"/>
        <end position="459"/>
    </location>
</feature>
<dbReference type="SMART" id="SM00283">
    <property type="entry name" value="MA"/>
    <property type="match status" value="1"/>
</dbReference>
<evidence type="ECO:0000313" key="9">
    <source>
        <dbReference type="EMBL" id="BET25840.1"/>
    </source>
</evidence>
<dbReference type="KEGG" id="lto:RGQ30_13410"/>
<comment type="similarity">
    <text evidence="3">Belongs to the methyl-accepting chemotaxis (MCP) protein family.</text>
</comment>
<feature type="transmembrane region" description="Helical" evidence="6">
    <location>
        <begin position="333"/>
        <end position="358"/>
    </location>
</feature>
<dbReference type="GO" id="GO:0016020">
    <property type="term" value="C:membrane"/>
    <property type="evidence" value="ECO:0007669"/>
    <property type="project" value="UniProtKB-SubCell"/>
</dbReference>
<dbReference type="SMART" id="SM00304">
    <property type="entry name" value="HAMP"/>
    <property type="match status" value="1"/>
</dbReference>
<dbReference type="Gene3D" id="3.30.450.20">
    <property type="entry name" value="PAS domain"/>
    <property type="match status" value="1"/>
</dbReference>
<dbReference type="InterPro" id="IPR029151">
    <property type="entry name" value="Sensor-like_sf"/>
</dbReference>
<evidence type="ECO:0000256" key="4">
    <source>
        <dbReference type="PROSITE-ProRule" id="PRU00284"/>
    </source>
</evidence>
<evidence type="ECO:0000256" key="6">
    <source>
        <dbReference type="SAM" id="Phobius"/>
    </source>
</evidence>
<dbReference type="InterPro" id="IPR004089">
    <property type="entry name" value="MCPsignal_dom"/>
</dbReference>
<dbReference type="Pfam" id="PF17201">
    <property type="entry name" value="Cache_3-Cache_2"/>
    <property type="match status" value="1"/>
</dbReference>
<comment type="subcellular location">
    <subcellularLocation>
        <location evidence="1">Membrane</location>
    </subcellularLocation>
</comment>
<dbReference type="InterPro" id="IPR003660">
    <property type="entry name" value="HAMP_dom"/>
</dbReference>
<evidence type="ECO:0000256" key="2">
    <source>
        <dbReference type="ARBA" id="ARBA00023224"/>
    </source>
</evidence>
<sequence>MSFITLQLLTMNLKTLPLAKQISFTSAALVALIVLSLVGITAWSTFKAATQRTERAVSTQAEGLRQTMEIAYKLSENSATQLADLFEKQFKGELVVDPSQMISINAEVQGPLVTLNSSPVTGNFAIADNFTRVTGGVATVFVRTGDDYLRISTSLKKENGDRAVGTKLDRNHPGYAKVIQGETYVGEALLFGKRYMSKYLPIKSSDGKHDLILFIGFDMTQLFGDVQNAVLNTRIGETGVPYVLYTKGAASNKVMIHPTLKGDEFKELAASQPDLQTLLDTISKEDSGMTQVSWTEPATGEQHTEFVAFSKVPQWGGATIIAPARTSEVFSSIYSMTTLMVVMGLIATAAIALILFWVTGRLTSSTKGLTALALKLGNGDMTARAADEVTLGNVPTRNEISLLARSMNRMAESMEQALGAVKRSTDQVQVASEDLVETSDELSKGAAAESDAASGMAAAVEEMSSSISSVGESATQAKEVSNKARQLADDGLGAINSATQQMHKISENVQGTAQAIQQLGEQSREISEIALIIKGIAEQTNLLALNAAIEAARAGEQGRGFSVVADEVRKLAERTRKSTDDIHGMIEAIQSSSGVAVNNMDMAVLSVKKGVELVDQAGRAMNQITADSSAVAHSVENIHAALLEQNQASESIGQQVEVVAQLSEGNLDMARRAANAVSGLKTVATDLSSILKKFQVKNM</sequence>
<evidence type="ECO:0000256" key="5">
    <source>
        <dbReference type="SAM" id="MobiDB-lite"/>
    </source>
</evidence>
<gene>
    <name evidence="9" type="ORF">RGQ30_13410</name>
</gene>
<feature type="region of interest" description="Disordered" evidence="5">
    <location>
        <begin position="436"/>
        <end position="459"/>
    </location>
</feature>
<dbReference type="PANTHER" id="PTHR32089">
    <property type="entry name" value="METHYL-ACCEPTING CHEMOTAXIS PROTEIN MCPB"/>
    <property type="match status" value="1"/>
</dbReference>
<dbReference type="CDD" id="cd11386">
    <property type="entry name" value="MCP_signal"/>
    <property type="match status" value="1"/>
</dbReference>
<dbReference type="PANTHER" id="PTHR32089:SF112">
    <property type="entry name" value="LYSOZYME-LIKE PROTEIN-RELATED"/>
    <property type="match status" value="1"/>
</dbReference>
<dbReference type="PROSITE" id="PS50111">
    <property type="entry name" value="CHEMOTAXIS_TRANSDUC_2"/>
    <property type="match status" value="1"/>
</dbReference>
<dbReference type="SUPFAM" id="SSF58104">
    <property type="entry name" value="Methyl-accepting chemotaxis protein (MCP) signaling domain"/>
    <property type="match status" value="1"/>
</dbReference>
<dbReference type="Proteomes" id="UP001329151">
    <property type="component" value="Chromosome"/>
</dbReference>
<evidence type="ECO:0000259" key="8">
    <source>
        <dbReference type="PROSITE" id="PS50885"/>
    </source>
</evidence>
<dbReference type="Pfam" id="PF00015">
    <property type="entry name" value="MCPsignal"/>
    <property type="match status" value="1"/>
</dbReference>
<dbReference type="FunFam" id="1.10.287.950:FF:000001">
    <property type="entry name" value="Methyl-accepting chemotaxis sensory transducer"/>
    <property type="match status" value="1"/>
</dbReference>
<keyword evidence="6" id="KW-1133">Transmembrane helix</keyword>
<feature type="domain" description="Methyl-accepting transducer" evidence="7">
    <location>
        <begin position="424"/>
        <end position="660"/>
    </location>
</feature>
<dbReference type="Pfam" id="PF00672">
    <property type="entry name" value="HAMP"/>
    <property type="match status" value="1"/>
</dbReference>
<evidence type="ECO:0000313" key="10">
    <source>
        <dbReference type="Proteomes" id="UP001329151"/>
    </source>
</evidence>
<evidence type="ECO:0000259" key="7">
    <source>
        <dbReference type="PROSITE" id="PS50111"/>
    </source>
</evidence>
<dbReference type="InterPro" id="IPR033462">
    <property type="entry name" value="Cache_3-Cache_2"/>
</dbReference>
<name>A0AA86MEE4_9BURK</name>
<organism evidence="9 10">
    <name type="scientific">Limnobacter thiooxidans</name>
    <dbReference type="NCBI Taxonomy" id="131080"/>
    <lineage>
        <taxon>Bacteria</taxon>
        <taxon>Pseudomonadati</taxon>
        <taxon>Pseudomonadota</taxon>
        <taxon>Betaproteobacteria</taxon>
        <taxon>Burkholderiales</taxon>
        <taxon>Burkholderiaceae</taxon>
        <taxon>Limnobacter</taxon>
    </lineage>
</organism>
<dbReference type="GO" id="GO:0006935">
    <property type="term" value="P:chemotaxis"/>
    <property type="evidence" value="ECO:0007669"/>
    <property type="project" value="UniProtKB-ARBA"/>
</dbReference>
<proteinExistence type="inferred from homology"/>
<feature type="domain" description="HAMP" evidence="8">
    <location>
        <begin position="360"/>
        <end position="419"/>
    </location>
</feature>
<dbReference type="CDD" id="cd06225">
    <property type="entry name" value="HAMP"/>
    <property type="match status" value="1"/>
</dbReference>